<evidence type="ECO:0000256" key="3">
    <source>
        <dbReference type="ARBA" id="ARBA00023015"/>
    </source>
</evidence>
<dbReference type="EMBL" id="CM000148">
    <property type="protein sequence ID" value="EEE52246.1"/>
    <property type="molecule type" value="Genomic_DNA"/>
</dbReference>
<organism evidence="8">
    <name type="scientific">Oryza sativa subsp. japonica</name>
    <name type="common">Rice</name>
    <dbReference type="NCBI Taxonomy" id="39947"/>
    <lineage>
        <taxon>Eukaryota</taxon>
        <taxon>Viridiplantae</taxon>
        <taxon>Streptophyta</taxon>
        <taxon>Embryophyta</taxon>
        <taxon>Tracheophyta</taxon>
        <taxon>Spermatophyta</taxon>
        <taxon>Magnoliopsida</taxon>
        <taxon>Liliopsida</taxon>
        <taxon>Poales</taxon>
        <taxon>Poaceae</taxon>
        <taxon>BOP clade</taxon>
        <taxon>Oryzoideae</taxon>
        <taxon>Oryzeae</taxon>
        <taxon>Oryzinae</taxon>
        <taxon>Oryza</taxon>
        <taxon>Oryza sativa</taxon>
    </lineage>
</organism>
<dbReference type="InterPro" id="IPR008676">
    <property type="entry name" value="MRG"/>
</dbReference>
<dbReference type="GO" id="GO:0005634">
    <property type="term" value="C:nucleus"/>
    <property type="evidence" value="ECO:0007669"/>
    <property type="project" value="UniProtKB-SubCell"/>
</dbReference>
<feature type="domain" description="Chromo" evidence="7">
    <location>
        <begin position="143"/>
        <end position="211"/>
    </location>
</feature>
<keyword evidence="4" id="KW-0804">Transcription</keyword>
<evidence type="ECO:0000256" key="4">
    <source>
        <dbReference type="ARBA" id="ARBA00023163"/>
    </source>
</evidence>
<dbReference type="Pfam" id="PF05712">
    <property type="entry name" value="MRG"/>
    <property type="match status" value="1"/>
</dbReference>
<dbReference type="FunFam" id="1.10.274.30:FF:000005">
    <property type="entry name" value="Chromatin modification-related protein EAF3"/>
    <property type="match status" value="1"/>
</dbReference>
<gene>
    <name evidence="8" type="ORF">OsJ_34189</name>
</gene>
<comment type="subcellular location">
    <subcellularLocation>
        <location evidence="1">Nucleus</location>
    </subcellularLocation>
</comment>
<evidence type="ECO:0000256" key="5">
    <source>
        <dbReference type="ARBA" id="ARBA00023242"/>
    </source>
</evidence>
<protein>
    <recommendedName>
        <fullName evidence="7">Chromo domain-containing protein</fullName>
    </recommendedName>
</protein>
<feature type="compositionally biased region" description="Basic and acidic residues" evidence="6">
    <location>
        <begin position="208"/>
        <end position="219"/>
    </location>
</feature>
<evidence type="ECO:0000256" key="2">
    <source>
        <dbReference type="ARBA" id="ARBA00022853"/>
    </source>
</evidence>
<proteinExistence type="predicted"/>
<evidence type="ECO:0000256" key="1">
    <source>
        <dbReference type="ARBA" id="ARBA00004123"/>
    </source>
</evidence>
<dbReference type="Proteomes" id="UP000007752">
    <property type="component" value="Chromosome 11"/>
</dbReference>
<reference evidence="8" key="2">
    <citation type="submission" date="2008-12" db="EMBL/GenBank/DDBJ databases">
        <title>Improved gene annotation of the rice (Oryza sativa) genomes.</title>
        <authorList>
            <person name="Wang J."/>
            <person name="Li R."/>
            <person name="Fan W."/>
            <person name="Huang Q."/>
            <person name="Zhang J."/>
            <person name="Zhou Y."/>
            <person name="Hu Y."/>
            <person name="Zi S."/>
            <person name="Li J."/>
            <person name="Ni P."/>
            <person name="Zheng H."/>
            <person name="Zhang Y."/>
            <person name="Zhao M."/>
            <person name="Hao Q."/>
            <person name="McDermott J."/>
            <person name="Samudrala R."/>
            <person name="Kristiansen K."/>
            <person name="Wong G.K.-S."/>
        </authorList>
    </citation>
    <scope>NUCLEOTIDE SEQUENCE</scope>
</reference>
<dbReference type="GO" id="GO:0048586">
    <property type="term" value="P:regulation of long-day photoperiodism, flowering"/>
    <property type="evidence" value="ECO:0007669"/>
    <property type="project" value="UniProtKB-ARBA"/>
</dbReference>
<dbReference type="InterPro" id="IPR000953">
    <property type="entry name" value="Chromo/chromo_shadow_dom"/>
</dbReference>
<evidence type="ECO:0000256" key="6">
    <source>
        <dbReference type="SAM" id="MobiDB-lite"/>
    </source>
</evidence>
<dbReference type="InterPro" id="IPR026541">
    <property type="entry name" value="MRG_dom"/>
</dbReference>
<dbReference type="GO" id="GO:0006325">
    <property type="term" value="P:chromatin organization"/>
    <property type="evidence" value="ECO:0007669"/>
    <property type="project" value="UniProtKB-KW"/>
</dbReference>
<reference evidence="8" key="1">
    <citation type="journal article" date="2005" name="PLoS Biol.">
        <title>The genomes of Oryza sativa: a history of duplications.</title>
        <authorList>
            <person name="Yu J."/>
            <person name="Wang J."/>
            <person name="Lin W."/>
            <person name="Li S."/>
            <person name="Li H."/>
            <person name="Zhou J."/>
            <person name="Ni P."/>
            <person name="Dong W."/>
            <person name="Hu S."/>
            <person name="Zeng C."/>
            <person name="Zhang J."/>
            <person name="Zhang Y."/>
            <person name="Li R."/>
            <person name="Xu Z."/>
            <person name="Li S."/>
            <person name="Li X."/>
            <person name="Zheng H."/>
            <person name="Cong L."/>
            <person name="Lin L."/>
            <person name="Yin J."/>
            <person name="Geng J."/>
            <person name="Li G."/>
            <person name="Shi J."/>
            <person name="Liu J."/>
            <person name="Lv H."/>
            <person name="Li J."/>
            <person name="Wang J."/>
            <person name="Deng Y."/>
            <person name="Ran L."/>
            <person name="Shi X."/>
            <person name="Wang X."/>
            <person name="Wu Q."/>
            <person name="Li C."/>
            <person name="Ren X."/>
            <person name="Wang J."/>
            <person name="Wang X."/>
            <person name="Li D."/>
            <person name="Liu D."/>
            <person name="Zhang X."/>
            <person name="Ji Z."/>
            <person name="Zhao W."/>
            <person name="Sun Y."/>
            <person name="Zhang Z."/>
            <person name="Bao J."/>
            <person name="Han Y."/>
            <person name="Dong L."/>
            <person name="Ji J."/>
            <person name="Chen P."/>
            <person name="Wu S."/>
            <person name="Liu J."/>
            <person name="Xiao Y."/>
            <person name="Bu D."/>
            <person name="Tan J."/>
            <person name="Yang L."/>
            <person name="Ye C."/>
            <person name="Zhang J."/>
            <person name="Xu J."/>
            <person name="Zhou Y."/>
            <person name="Yu Y."/>
            <person name="Zhang B."/>
            <person name="Zhuang S."/>
            <person name="Wei H."/>
            <person name="Liu B."/>
            <person name="Lei M."/>
            <person name="Yu H."/>
            <person name="Li Y."/>
            <person name="Xu H."/>
            <person name="Wei S."/>
            <person name="He X."/>
            <person name="Fang L."/>
            <person name="Zhang Z."/>
            <person name="Zhang Y."/>
            <person name="Huang X."/>
            <person name="Su Z."/>
            <person name="Tong W."/>
            <person name="Li J."/>
            <person name="Tong Z."/>
            <person name="Li S."/>
            <person name="Ye J."/>
            <person name="Wang L."/>
            <person name="Fang L."/>
            <person name="Lei T."/>
            <person name="Chen C."/>
            <person name="Chen H."/>
            <person name="Xu Z."/>
            <person name="Li H."/>
            <person name="Huang H."/>
            <person name="Zhang F."/>
            <person name="Xu H."/>
            <person name="Li N."/>
            <person name="Zhao C."/>
            <person name="Li S."/>
            <person name="Dong L."/>
            <person name="Huang Y."/>
            <person name="Li L."/>
            <person name="Xi Y."/>
            <person name="Qi Q."/>
            <person name="Li W."/>
            <person name="Zhang B."/>
            <person name="Hu W."/>
            <person name="Zhang Y."/>
            <person name="Tian X."/>
            <person name="Jiao Y."/>
            <person name="Liang X."/>
            <person name="Jin J."/>
            <person name="Gao L."/>
            <person name="Zheng W."/>
            <person name="Hao B."/>
            <person name="Liu S."/>
            <person name="Wang W."/>
            <person name="Yuan L."/>
            <person name="Cao M."/>
            <person name="McDermott J."/>
            <person name="Samudrala R."/>
            <person name="Wang J."/>
            <person name="Wong G.K."/>
            <person name="Yang H."/>
        </authorList>
    </citation>
    <scope>NUCLEOTIDE SEQUENCE [LARGE SCALE GENOMIC DNA]</scope>
</reference>
<feature type="compositionally biased region" description="Basic and acidic residues" evidence="6">
    <location>
        <begin position="231"/>
        <end position="244"/>
    </location>
</feature>
<dbReference type="PROSITE" id="PS51640">
    <property type="entry name" value="MRG"/>
    <property type="match status" value="1"/>
</dbReference>
<dbReference type="Gene3D" id="2.30.30.140">
    <property type="match status" value="1"/>
</dbReference>
<dbReference type="CDD" id="cd18983">
    <property type="entry name" value="CBD_MSL3_like"/>
    <property type="match status" value="1"/>
</dbReference>
<dbReference type="SMART" id="SM00298">
    <property type="entry name" value="CHROMO"/>
    <property type="match status" value="1"/>
</dbReference>
<keyword evidence="3" id="KW-0805">Transcription regulation</keyword>
<sequence>MAAVVVAHVPVFPAPGWCRHSPVISEVPPATPCAATIVSVAPCLAHVAVVAPPARPAPVPSEARCAGLPPRRLPQWRRRGRGASATCSATRSSSASPIWKKKELFSEFQNPKPQYKQQFVCSPKVPPPMSQAGSESAAAKEPSFKEGERVLAYHGPLLYEAKVQKSENKEDEWRYHVHYLGWNKSWDEWVTNDRLLKLTDENIRKQQELEKSQVVDKSVKSGRSAQHKPKGSNDAKTDKEDTKIIIKGKKRKSQPGGTEEKERKSSESLFMSHFPSTLKKQLVDDWEFVTQLGKLVKLPRSPTVDDILKKYLEHRTKKDNKINDSYAEILKGLRCYFDKALPAMLLYKKERQQYSEEVKGDVSPSTIYGAEHLLRLFVKLPELLASVNMEEDALNKLQQKLLDILKFLQKNQSSFFLSAYDGGSKGTDGIKTK</sequence>
<evidence type="ECO:0000313" key="8">
    <source>
        <dbReference type="EMBL" id="EEE52246.1"/>
    </source>
</evidence>
<dbReference type="PANTHER" id="PTHR10880">
    <property type="entry name" value="MORTALITY FACTOR 4-LIKE PROTEIN"/>
    <property type="match status" value="1"/>
</dbReference>
<dbReference type="SUPFAM" id="SSF54160">
    <property type="entry name" value="Chromo domain-like"/>
    <property type="match status" value="1"/>
</dbReference>
<keyword evidence="5" id="KW-0539">Nucleus</keyword>
<feature type="region of interest" description="Disordered" evidence="6">
    <location>
        <begin position="124"/>
        <end position="143"/>
    </location>
</feature>
<dbReference type="InterPro" id="IPR053820">
    <property type="entry name" value="MSL3_chromo-like"/>
</dbReference>
<dbReference type="AlphaFoldDB" id="B9GB40"/>
<keyword evidence="2" id="KW-0156">Chromatin regulator</keyword>
<dbReference type="InterPro" id="IPR038217">
    <property type="entry name" value="MRG_C_sf"/>
</dbReference>
<dbReference type="GO" id="GO:1990841">
    <property type="term" value="F:promoter-specific chromatin binding"/>
    <property type="evidence" value="ECO:0007669"/>
    <property type="project" value="UniProtKB-ARBA"/>
</dbReference>
<feature type="region of interest" description="Disordered" evidence="6">
    <location>
        <begin position="208"/>
        <end position="268"/>
    </location>
</feature>
<accession>B9GB40</accession>
<dbReference type="PANTHER" id="PTHR10880:SF15">
    <property type="entry name" value="MSL COMPLEX SUBUNIT 3"/>
    <property type="match status" value="1"/>
</dbReference>
<evidence type="ECO:0000259" key="7">
    <source>
        <dbReference type="SMART" id="SM00298"/>
    </source>
</evidence>
<dbReference type="GO" id="GO:0006355">
    <property type="term" value="P:regulation of DNA-templated transcription"/>
    <property type="evidence" value="ECO:0007669"/>
    <property type="project" value="InterPro"/>
</dbReference>
<name>B9GB40_ORYSJ</name>
<dbReference type="InterPro" id="IPR016197">
    <property type="entry name" value="Chromo-like_dom_sf"/>
</dbReference>
<dbReference type="Pfam" id="PF22732">
    <property type="entry name" value="MSL3_chromo-like"/>
    <property type="match status" value="1"/>
</dbReference>
<dbReference type="Gene3D" id="1.10.274.30">
    <property type="entry name" value="MRG domain"/>
    <property type="match status" value="1"/>
</dbReference>